<keyword evidence="3" id="KW-1185">Reference proteome</keyword>
<organism evidence="2 3">
    <name type="scientific">Phanerochaete sordida</name>
    <dbReference type="NCBI Taxonomy" id="48140"/>
    <lineage>
        <taxon>Eukaryota</taxon>
        <taxon>Fungi</taxon>
        <taxon>Dikarya</taxon>
        <taxon>Basidiomycota</taxon>
        <taxon>Agaricomycotina</taxon>
        <taxon>Agaricomycetes</taxon>
        <taxon>Polyporales</taxon>
        <taxon>Phanerochaetaceae</taxon>
        <taxon>Phanerochaete</taxon>
    </lineage>
</organism>
<name>A0A9P3GHL4_9APHY</name>
<keyword evidence="1" id="KW-0472">Membrane</keyword>
<dbReference type="AlphaFoldDB" id="A0A9P3GHL4"/>
<keyword evidence="1" id="KW-0812">Transmembrane</keyword>
<keyword evidence="1" id="KW-1133">Transmembrane helix</keyword>
<dbReference type="EMBL" id="BPQB01000040">
    <property type="protein sequence ID" value="GJE94454.1"/>
    <property type="molecule type" value="Genomic_DNA"/>
</dbReference>
<sequence>MNSRPGTLDWQGFIYIIVHTSCQSPRFLRPLTAVIAYNSSFIALTLCSLYFWNLYSSQYTNGISLISSSVGVRALSVVGMASTHALHSAVKALLPHVSQPTHSVYQLPGPK</sequence>
<proteinExistence type="predicted"/>
<evidence type="ECO:0000313" key="3">
    <source>
        <dbReference type="Proteomes" id="UP000703269"/>
    </source>
</evidence>
<accession>A0A9P3GHL4</accession>
<protein>
    <submittedName>
        <fullName evidence="2">Uncharacterized protein</fullName>
    </submittedName>
</protein>
<comment type="caution">
    <text evidence="2">The sequence shown here is derived from an EMBL/GenBank/DDBJ whole genome shotgun (WGS) entry which is preliminary data.</text>
</comment>
<gene>
    <name evidence="2" type="ORF">PsYK624_106240</name>
</gene>
<dbReference type="Proteomes" id="UP000703269">
    <property type="component" value="Unassembled WGS sequence"/>
</dbReference>
<reference evidence="2 3" key="1">
    <citation type="submission" date="2021-08" db="EMBL/GenBank/DDBJ databases">
        <title>Draft Genome Sequence of Phanerochaete sordida strain YK-624.</title>
        <authorList>
            <person name="Mori T."/>
            <person name="Dohra H."/>
            <person name="Suzuki T."/>
            <person name="Kawagishi H."/>
            <person name="Hirai H."/>
        </authorList>
    </citation>
    <scope>NUCLEOTIDE SEQUENCE [LARGE SCALE GENOMIC DNA]</scope>
    <source>
        <strain evidence="2 3">YK-624</strain>
    </source>
</reference>
<evidence type="ECO:0000313" key="2">
    <source>
        <dbReference type="EMBL" id="GJE94454.1"/>
    </source>
</evidence>
<evidence type="ECO:0000256" key="1">
    <source>
        <dbReference type="SAM" id="Phobius"/>
    </source>
</evidence>
<feature type="transmembrane region" description="Helical" evidence="1">
    <location>
        <begin position="34"/>
        <end position="55"/>
    </location>
</feature>